<evidence type="ECO:0000256" key="2">
    <source>
        <dbReference type="SAM" id="Phobius"/>
    </source>
</evidence>
<feature type="transmembrane region" description="Helical" evidence="2">
    <location>
        <begin position="12"/>
        <end position="33"/>
    </location>
</feature>
<keyword evidence="4" id="KW-1185">Reference proteome</keyword>
<name>A0AAD8BRQ6_BIOPF</name>
<proteinExistence type="predicted"/>
<keyword evidence="2" id="KW-0472">Membrane</keyword>
<feature type="region of interest" description="Disordered" evidence="1">
    <location>
        <begin position="63"/>
        <end position="83"/>
    </location>
</feature>
<accession>A0AAD8BRQ6</accession>
<protein>
    <submittedName>
        <fullName evidence="3">Uncharacterized protein</fullName>
    </submittedName>
</protein>
<sequence>MSSVTSWLDSNAFKSVYLGQVFGSLNYAVPMIYSSSRRNTFHMQTASSPSLTSCFSQAFPKQQSELSSLDSVDDERWKTEQTT</sequence>
<evidence type="ECO:0000256" key="1">
    <source>
        <dbReference type="SAM" id="MobiDB-lite"/>
    </source>
</evidence>
<dbReference type="Proteomes" id="UP001233172">
    <property type="component" value="Unassembled WGS sequence"/>
</dbReference>
<comment type="caution">
    <text evidence="3">The sequence shown here is derived from an EMBL/GenBank/DDBJ whole genome shotgun (WGS) entry which is preliminary data.</text>
</comment>
<dbReference type="AlphaFoldDB" id="A0AAD8BRQ6"/>
<feature type="compositionally biased region" description="Basic and acidic residues" evidence="1">
    <location>
        <begin position="74"/>
        <end position="83"/>
    </location>
</feature>
<keyword evidence="2" id="KW-1133">Transmembrane helix</keyword>
<keyword evidence="2" id="KW-0812">Transmembrane</keyword>
<reference evidence="3" key="2">
    <citation type="submission" date="2023-04" db="EMBL/GenBank/DDBJ databases">
        <authorList>
            <person name="Bu L."/>
            <person name="Lu L."/>
            <person name="Laidemitt M.R."/>
            <person name="Zhang S.M."/>
            <person name="Mutuku M."/>
            <person name="Mkoji G."/>
            <person name="Steinauer M."/>
            <person name="Loker E.S."/>
        </authorList>
    </citation>
    <scope>NUCLEOTIDE SEQUENCE</scope>
    <source>
        <strain evidence="3">KasaAsao</strain>
        <tissue evidence="3">Whole Snail</tissue>
    </source>
</reference>
<gene>
    <name evidence="3" type="ORF">Bpfe_011889</name>
</gene>
<organism evidence="3 4">
    <name type="scientific">Biomphalaria pfeifferi</name>
    <name type="common">Bloodfluke planorb</name>
    <name type="synonym">Freshwater snail</name>
    <dbReference type="NCBI Taxonomy" id="112525"/>
    <lineage>
        <taxon>Eukaryota</taxon>
        <taxon>Metazoa</taxon>
        <taxon>Spiralia</taxon>
        <taxon>Lophotrochozoa</taxon>
        <taxon>Mollusca</taxon>
        <taxon>Gastropoda</taxon>
        <taxon>Heterobranchia</taxon>
        <taxon>Euthyneura</taxon>
        <taxon>Panpulmonata</taxon>
        <taxon>Hygrophila</taxon>
        <taxon>Lymnaeoidea</taxon>
        <taxon>Planorbidae</taxon>
        <taxon>Biomphalaria</taxon>
    </lineage>
</organism>
<evidence type="ECO:0000313" key="3">
    <source>
        <dbReference type="EMBL" id="KAK0058584.1"/>
    </source>
</evidence>
<reference evidence="3" key="1">
    <citation type="journal article" date="2023" name="PLoS Negl. Trop. Dis.">
        <title>A genome sequence for Biomphalaria pfeifferi, the major vector snail for the human-infecting parasite Schistosoma mansoni.</title>
        <authorList>
            <person name="Bu L."/>
            <person name="Lu L."/>
            <person name="Laidemitt M.R."/>
            <person name="Zhang S.M."/>
            <person name="Mutuku M."/>
            <person name="Mkoji G."/>
            <person name="Steinauer M."/>
            <person name="Loker E.S."/>
        </authorList>
    </citation>
    <scope>NUCLEOTIDE SEQUENCE</scope>
    <source>
        <strain evidence="3">KasaAsao</strain>
    </source>
</reference>
<dbReference type="EMBL" id="JASAOG010000047">
    <property type="protein sequence ID" value="KAK0058584.1"/>
    <property type="molecule type" value="Genomic_DNA"/>
</dbReference>
<evidence type="ECO:0000313" key="4">
    <source>
        <dbReference type="Proteomes" id="UP001233172"/>
    </source>
</evidence>